<evidence type="ECO:0000256" key="3">
    <source>
        <dbReference type="ARBA" id="ARBA00023134"/>
    </source>
</evidence>
<comment type="subcellular location">
    <subcellularLocation>
        <location evidence="5">Cytoplasm</location>
    </subcellularLocation>
    <text evidence="5">Assembles at midcell at the inner surface of the cytoplasmic membrane.</text>
</comment>
<dbReference type="PANTHER" id="PTHR30314">
    <property type="entry name" value="CELL DIVISION PROTEIN FTSZ-RELATED"/>
    <property type="match status" value="1"/>
</dbReference>
<accession>A0ABV1AVX2</accession>
<dbReference type="Proteomes" id="UP001457197">
    <property type="component" value="Unassembled WGS sequence"/>
</dbReference>
<feature type="binding site" evidence="5">
    <location>
        <position position="141"/>
    </location>
    <ligand>
        <name>GTP</name>
        <dbReference type="ChEBI" id="CHEBI:37565"/>
    </ligand>
</feature>
<sequence>MALMLDEELDENVTTIKVIGVGGGGGNAVNRMVSDGLQGVEFIAMNTDQQALAKNHASVKVQLGSKLTKGRGAGADPEIGQRAAEESKDEIANALKGSQMVFITAGMGGGTGTGAAPVVAEVAHDLGILTVGIVTKPFSFEGKRKMGLAEQGIANLLMHVDSLIVIPNERLKMISQEKITLMNAFQAADNVLRQGVESISALINVPAFINLDFADVRSIMKDAGYAHMGVGSAKGAGKAENAAKAAISSPLLETSIAGAHGVIINITSSPDIGLEDVETAAGLITQSAHPDANIIWGTAFDENLSDEMRVTVVATGFDNKSASDLRNSINNAMGGAQSVPSAVFSSDTGAAAAPVSNAAPAAAPAEKKAVEEESSDNRYYDELLAILNKRK</sequence>
<evidence type="ECO:0000259" key="8">
    <source>
        <dbReference type="SMART" id="SM00865"/>
    </source>
</evidence>
<name>A0ABV1AVX2_9FIRM</name>
<dbReference type="RefSeq" id="WP_349152403.1">
    <property type="nucleotide sequence ID" value="NZ_JBBMEO010000014.1"/>
</dbReference>
<reference evidence="9 10" key="1">
    <citation type="submission" date="2024-03" db="EMBL/GenBank/DDBJ databases">
        <title>Human intestinal bacterial collection.</title>
        <authorList>
            <person name="Pauvert C."/>
            <person name="Hitch T.C.A."/>
            <person name="Clavel T."/>
        </authorList>
    </citation>
    <scope>NUCLEOTIDE SEQUENCE [LARGE SCALE GENOMIC DNA]</scope>
    <source>
        <strain evidence="9 10">CLA-AA-H175</strain>
    </source>
</reference>
<dbReference type="Gene3D" id="3.30.1330.20">
    <property type="entry name" value="Tubulin/FtsZ, C-terminal domain"/>
    <property type="match status" value="1"/>
</dbReference>
<dbReference type="PANTHER" id="PTHR30314:SF3">
    <property type="entry name" value="MITOCHONDRIAL DIVISION PROTEIN FSZA"/>
    <property type="match status" value="1"/>
</dbReference>
<evidence type="ECO:0000313" key="10">
    <source>
        <dbReference type="Proteomes" id="UP001457197"/>
    </source>
</evidence>
<dbReference type="NCBIfam" id="TIGR00065">
    <property type="entry name" value="ftsZ"/>
    <property type="match status" value="1"/>
</dbReference>
<evidence type="ECO:0000256" key="5">
    <source>
        <dbReference type="HAMAP-Rule" id="MF_00909"/>
    </source>
</evidence>
<dbReference type="PRINTS" id="PR00423">
    <property type="entry name" value="CELLDVISFTSZ"/>
</dbReference>
<dbReference type="SMART" id="SM00864">
    <property type="entry name" value="Tubulin"/>
    <property type="match status" value="1"/>
</dbReference>
<evidence type="ECO:0000259" key="7">
    <source>
        <dbReference type="SMART" id="SM00864"/>
    </source>
</evidence>
<proteinExistence type="inferred from homology"/>
<comment type="function">
    <text evidence="5">Essential cell division protein that forms a contractile ring structure (Z ring) at the future cell division site. The regulation of the ring assembly controls the timing and the location of cell division. One of the functions of the FtsZ ring is to recruit other cell division proteins to the septum to produce a new cell wall between the dividing cells. Binds GTP and shows GTPase activity.</text>
</comment>
<dbReference type="Pfam" id="PF00091">
    <property type="entry name" value="Tubulin"/>
    <property type="match status" value="1"/>
</dbReference>
<evidence type="ECO:0000256" key="1">
    <source>
        <dbReference type="ARBA" id="ARBA00009690"/>
    </source>
</evidence>
<dbReference type="InterPro" id="IPR003008">
    <property type="entry name" value="Tubulin_FtsZ_GTPase"/>
</dbReference>
<keyword evidence="10" id="KW-1185">Reference proteome</keyword>
<keyword evidence="2 5" id="KW-0547">Nucleotide-binding</keyword>
<evidence type="ECO:0000313" key="9">
    <source>
        <dbReference type="EMBL" id="MEQ2362349.1"/>
    </source>
</evidence>
<dbReference type="InterPro" id="IPR024757">
    <property type="entry name" value="FtsZ_C"/>
</dbReference>
<feature type="binding site" evidence="5">
    <location>
        <begin position="23"/>
        <end position="27"/>
    </location>
    <ligand>
        <name>GTP</name>
        <dbReference type="ChEBI" id="CHEBI:37565"/>
    </ligand>
</feature>
<feature type="binding site" evidence="5">
    <location>
        <position position="189"/>
    </location>
    <ligand>
        <name>GTP</name>
        <dbReference type="ChEBI" id="CHEBI:37565"/>
    </ligand>
</feature>
<dbReference type="InterPro" id="IPR020805">
    <property type="entry name" value="Cell_div_FtsZ_CS"/>
</dbReference>
<comment type="caution">
    <text evidence="9">The sequence shown here is derived from an EMBL/GenBank/DDBJ whole genome shotgun (WGS) entry which is preliminary data.</text>
</comment>
<evidence type="ECO:0000256" key="4">
    <source>
        <dbReference type="ARBA" id="ARBA00023210"/>
    </source>
</evidence>
<comment type="subunit">
    <text evidence="5">Homodimer. Polymerizes to form a dynamic ring structure in a strictly GTP-dependent manner. Interacts directly with several other division proteins.</text>
</comment>
<dbReference type="HAMAP" id="MF_00909">
    <property type="entry name" value="FtsZ"/>
    <property type="match status" value="1"/>
</dbReference>
<dbReference type="SUPFAM" id="SSF55307">
    <property type="entry name" value="Tubulin C-terminal domain-like"/>
    <property type="match status" value="1"/>
</dbReference>
<keyword evidence="4 5" id="KW-0717">Septation</keyword>
<keyword evidence="5" id="KW-0963">Cytoplasm</keyword>
<dbReference type="InterPro" id="IPR037103">
    <property type="entry name" value="Tubulin/FtsZ-like_C"/>
</dbReference>
<feature type="domain" description="Tubulin/FtsZ 2-layer sandwich" evidence="8">
    <location>
        <begin position="209"/>
        <end position="326"/>
    </location>
</feature>
<keyword evidence="5 9" id="KW-0132">Cell division</keyword>
<dbReference type="InterPro" id="IPR000158">
    <property type="entry name" value="Cell_div_FtsZ"/>
</dbReference>
<dbReference type="GO" id="GO:0051301">
    <property type="term" value="P:cell division"/>
    <property type="evidence" value="ECO:0007669"/>
    <property type="project" value="UniProtKB-KW"/>
</dbReference>
<dbReference type="InterPro" id="IPR018316">
    <property type="entry name" value="Tubulin/FtsZ_2-layer-sand-dom"/>
</dbReference>
<dbReference type="InterPro" id="IPR045061">
    <property type="entry name" value="FtsZ/CetZ"/>
</dbReference>
<protein>
    <recommendedName>
        <fullName evidence="5 6">Cell division protein FtsZ</fullName>
    </recommendedName>
</protein>
<organism evidence="9 10">
    <name type="scientific">Faecalibacterium tardum</name>
    <dbReference type="NCBI Taxonomy" id="3133156"/>
    <lineage>
        <taxon>Bacteria</taxon>
        <taxon>Bacillati</taxon>
        <taxon>Bacillota</taxon>
        <taxon>Clostridia</taxon>
        <taxon>Eubacteriales</taxon>
        <taxon>Oscillospiraceae</taxon>
        <taxon>Faecalibacterium</taxon>
    </lineage>
</organism>
<dbReference type="InterPro" id="IPR008280">
    <property type="entry name" value="Tub_FtsZ_C"/>
</dbReference>
<feature type="binding site" evidence="5">
    <location>
        <begin position="110"/>
        <end position="112"/>
    </location>
    <ligand>
        <name>GTP</name>
        <dbReference type="ChEBI" id="CHEBI:37565"/>
    </ligand>
</feature>
<keyword evidence="3 5" id="KW-0342">GTP-binding</keyword>
<dbReference type="EMBL" id="JBBMEO010000014">
    <property type="protein sequence ID" value="MEQ2362349.1"/>
    <property type="molecule type" value="Genomic_DNA"/>
</dbReference>
<feature type="binding site" evidence="5">
    <location>
        <position position="145"/>
    </location>
    <ligand>
        <name>GTP</name>
        <dbReference type="ChEBI" id="CHEBI:37565"/>
    </ligand>
</feature>
<evidence type="ECO:0000256" key="2">
    <source>
        <dbReference type="ARBA" id="ARBA00022741"/>
    </source>
</evidence>
<dbReference type="SMART" id="SM00865">
    <property type="entry name" value="Tubulin_C"/>
    <property type="match status" value="1"/>
</dbReference>
<dbReference type="Gene3D" id="3.40.50.1440">
    <property type="entry name" value="Tubulin/FtsZ, GTPase domain"/>
    <property type="match status" value="1"/>
</dbReference>
<dbReference type="PROSITE" id="PS01134">
    <property type="entry name" value="FTSZ_1"/>
    <property type="match status" value="1"/>
</dbReference>
<dbReference type="InterPro" id="IPR036525">
    <property type="entry name" value="Tubulin/FtsZ_GTPase_sf"/>
</dbReference>
<evidence type="ECO:0000256" key="6">
    <source>
        <dbReference type="NCBIfam" id="TIGR00065"/>
    </source>
</evidence>
<comment type="similarity">
    <text evidence="1 5">Belongs to the FtsZ family.</text>
</comment>
<keyword evidence="5" id="KW-0131">Cell cycle</keyword>
<feature type="domain" description="Tubulin/FtsZ GTPase" evidence="7">
    <location>
        <begin position="15"/>
        <end position="207"/>
    </location>
</feature>
<dbReference type="CDD" id="cd02201">
    <property type="entry name" value="FtsZ_type1"/>
    <property type="match status" value="1"/>
</dbReference>
<dbReference type="SUPFAM" id="SSF52490">
    <property type="entry name" value="Tubulin nucleotide-binding domain-like"/>
    <property type="match status" value="1"/>
</dbReference>
<dbReference type="Pfam" id="PF12327">
    <property type="entry name" value="FtsZ_C"/>
    <property type="match status" value="1"/>
</dbReference>
<gene>
    <name evidence="5 9" type="primary">ftsZ</name>
    <name evidence="9" type="ORF">WMO44_09375</name>
</gene>